<dbReference type="EMBL" id="DTTC01000125">
    <property type="protein sequence ID" value="HIA97966.1"/>
    <property type="molecule type" value="Genomic_DNA"/>
</dbReference>
<dbReference type="PANTHER" id="PTHR39198:SF1">
    <property type="entry name" value="ALPHA-GALACTOSIDASE NEW3 DOMAIN-CONTAINING PROTEIN"/>
    <property type="match status" value="1"/>
</dbReference>
<reference evidence="2" key="1">
    <citation type="journal article" date="2019" name="bioRxiv">
        <title>Genome diversification in globally distributed novel marine Proteobacteria is linked to environmental adaptation.</title>
        <authorList>
            <person name="Zhou Z."/>
            <person name="Tran P.Q."/>
            <person name="Kieft K."/>
            <person name="Anantharaman K."/>
        </authorList>
    </citation>
    <scope>NUCLEOTIDE SEQUENCE [LARGE SCALE GENOMIC DNA]</scope>
</reference>
<accession>A0A7J4CZ01</accession>
<dbReference type="PANTHER" id="PTHR39198">
    <property type="entry name" value="HYPOTHETICAL MEMBRANE PROTEIN, CONSERVED"/>
    <property type="match status" value="1"/>
</dbReference>
<evidence type="ECO:0000313" key="1">
    <source>
        <dbReference type="EMBL" id="HIA97966.1"/>
    </source>
</evidence>
<sequence>MSLNHTNWLANTLALALVCIGFLLISGEASAVDDYDHKMTFTPDTQNGDPEELVQFSISIENTGDKDDTYDMSVTNSTIPTGYTAYIIPTEISVDDGDTGTATLFVKIANRTVGTADAGDTAQISFKSKSQHTDEGCDPCGKTKTQTAGVIINTVYGTTITAIDGEKTVNPNENVKFQMSVKNTGGNDEDSVTISFSGNGVDQWDITPQPSTLTIDIDELAYFNLSVTPDIEAIAGLKSISIIATSGDGSTKSSTSITVKVNQLPALQVDKVGTSSKDVEAGKRVYYTFDVTNKGNAVDTFNLAVDISSLPTGWDASLDQDKISNLGVDENITLTDVLVVKAPEDAAADVEISIIVTISSDYNASINSTYTSRTTVLQNFEPKVSIVGEDTMSGKPEDQVNFTIKITNDGNGDDDIALALIGGNASWGQLGDSAFTLEAGTNSTTTLRVTPPKDTEAKNGYILIVRATSEDDTTTNSRNIFINVQQIYEVSVQVSGDSSKKGDPGDELSYQILVKNKGNGDDTFTLSLEGEKADWGSILDEVELTSGESTTVNLTVNIDDDATVGDNDIIVRGTSEDNPSVNDTGTVKVSVNKQFKVDVIVSSMSGDP</sequence>
<organism evidence="1 2">
    <name type="scientific">Marine Group III euryarchaeote</name>
    <dbReference type="NCBI Taxonomy" id="2173149"/>
    <lineage>
        <taxon>Archaea</taxon>
        <taxon>Methanobacteriati</taxon>
        <taxon>Thermoplasmatota</taxon>
        <taxon>Thermoplasmata</taxon>
        <taxon>Candidatus Thermoprofundales</taxon>
    </lineage>
</organism>
<dbReference type="Proteomes" id="UP000589132">
    <property type="component" value="Unassembled WGS sequence"/>
</dbReference>
<protein>
    <recommendedName>
        <fullName evidence="3">FixG C-terminal immunoglobulin-like domain-containing protein</fullName>
    </recommendedName>
</protein>
<gene>
    <name evidence="1" type="ORF">EYO15_02150</name>
</gene>
<evidence type="ECO:0008006" key="3">
    <source>
        <dbReference type="Google" id="ProtNLM"/>
    </source>
</evidence>
<feature type="non-terminal residue" evidence="1">
    <location>
        <position position="608"/>
    </location>
</feature>
<proteinExistence type="predicted"/>
<dbReference type="AlphaFoldDB" id="A0A7J4CZ01"/>
<evidence type="ECO:0000313" key="2">
    <source>
        <dbReference type="Proteomes" id="UP000589132"/>
    </source>
</evidence>
<dbReference type="Gene3D" id="2.60.40.10">
    <property type="entry name" value="Immunoglobulins"/>
    <property type="match status" value="2"/>
</dbReference>
<dbReference type="InterPro" id="IPR013783">
    <property type="entry name" value="Ig-like_fold"/>
</dbReference>
<comment type="caution">
    <text evidence="1">The sequence shown here is derived from an EMBL/GenBank/DDBJ whole genome shotgun (WGS) entry which is preliminary data.</text>
</comment>
<name>A0A7J4CZ01_9ARCH</name>